<evidence type="ECO:0000313" key="2">
    <source>
        <dbReference type="EMBL" id="KAL0069955.1"/>
    </source>
</evidence>
<feature type="region of interest" description="Disordered" evidence="1">
    <location>
        <begin position="78"/>
        <end position="146"/>
    </location>
</feature>
<organism evidence="2 3">
    <name type="scientific">Marasmius tenuissimus</name>
    <dbReference type="NCBI Taxonomy" id="585030"/>
    <lineage>
        <taxon>Eukaryota</taxon>
        <taxon>Fungi</taxon>
        <taxon>Dikarya</taxon>
        <taxon>Basidiomycota</taxon>
        <taxon>Agaricomycotina</taxon>
        <taxon>Agaricomycetes</taxon>
        <taxon>Agaricomycetidae</taxon>
        <taxon>Agaricales</taxon>
        <taxon>Marasmiineae</taxon>
        <taxon>Marasmiaceae</taxon>
        <taxon>Marasmius</taxon>
    </lineage>
</organism>
<name>A0ABR3A8V8_9AGAR</name>
<proteinExistence type="predicted"/>
<gene>
    <name evidence="2" type="ORF">AAF712_002850</name>
</gene>
<accession>A0ABR3A8V8</accession>
<feature type="compositionally biased region" description="Basic and acidic residues" evidence="1">
    <location>
        <begin position="108"/>
        <end position="127"/>
    </location>
</feature>
<feature type="compositionally biased region" description="Low complexity" evidence="1">
    <location>
        <begin position="129"/>
        <end position="138"/>
    </location>
</feature>
<evidence type="ECO:0000313" key="3">
    <source>
        <dbReference type="Proteomes" id="UP001437256"/>
    </source>
</evidence>
<dbReference type="EMBL" id="JBBXMP010000009">
    <property type="protein sequence ID" value="KAL0069955.1"/>
    <property type="molecule type" value="Genomic_DNA"/>
</dbReference>
<protein>
    <submittedName>
        <fullName evidence="2">Uncharacterized protein</fullName>
    </submittedName>
</protein>
<reference evidence="2 3" key="1">
    <citation type="submission" date="2024-05" db="EMBL/GenBank/DDBJ databases">
        <title>A draft genome resource for the thread blight pathogen Marasmius tenuissimus strain MS-2.</title>
        <authorList>
            <person name="Yulfo-Soto G.E."/>
            <person name="Baruah I.K."/>
            <person name="Amoako-Attah I."/>
            <person name="Bukari Y."/>
            <person name="Meinhardt L.W."/>
            <person name="Bailey B.A."/>
            <person name="Cohen S.P."/>
        </authorList>
    </citation>
    <scope>NUCLEOTIDE SEQUENCE [LARGE SCALE GENOMIC DNA]</scope>
    <source>
        <strain evidence="2 3">MS-2</strain>
    </source>
</reference>
<evidence type="ECO:0000256" key="1">
    <source>
        <dbReference type="SAM" id="MobiDB-lite"/>
    </source>
</evidence>
<sequence>MDVTINAILLFWVSGPSTISRSEECTDRFSLPPMDMGPLAVLDSTAQARTGTTLTGTTMQSPTMTKFPEEMYDYIPKDHRHQMDEEEGEASAEDGRVRRESEADDENSEGRSIRNEVDAREMKRESIATEVSTTVTSRESVEDERIGKEIEIEQLRR</sequence>
<comment type="caution">
    <text evidence="2">The sequence shown here is derived from an EMBL/GenBank/DDBJ whole genome shotgun (WGS) entry which is preliminary data.</text>
</comment>
<dbReference type="Proteomes" id="UP001437256">
    <property type="component" value="Unassembled WGS sequence"/>
</dbReference>
<keyword evidence="3" id="KW-1185">Reference proteome</keyword>